<dbReference type="Proteomes" id="UP001239418">
    <property type="component" value="Chromosome"/>
</dbReference>
<reference evidence="1 2" key="1">
    <citation type="submission" date="2023-02" db="EMBL/GenBank/DDBJ databases">
        <title>Evolution of Hrp T3SS in non-pathogenic Pseudomonas fluorescens.</title>
        <authorList>
            <person name="Liao K."/>
            <person name="Wei H."/>
            <person name="Gu Y."/>
        </authorList>
    </citation>
    <scope>NUCLEOTIDE SEQUENCE [LARGE SCALE GENOMIC DNA]</scope>
    <source>
        <strain evidence="1 2">FP1935</strain>
    </source>
</reference>
<dbReference type="RefSeq" id="WP_095634587.1">
    <property type="nucleotide sequence ID" value="NZ_CP117454.1"/>
</dbReference>
<gene>
    <name evidence="1" type="ORF">PSH97_07075</name>
</gene>
<organism evidence="1 2">
    <name type="scientific">Pseudomonas cucumis</name>
    <dbReference type="NCBI Taxonomy" id="2954082"/>
    <lineage>
        <taxon>Bacteria</taxon>
        <taxon>Pseudomonadati</taxon>
        <taxon>Pseudomonadota</taxon>
        <taxon>Gammaproteobacteria</taxon>
        <taxon>Pseudomonadales</taxon>
        <taxon>Pseudomonadaceae</taxon>
        <taxon>Pseudomonas</taxon>
    </lineage>
</organism>
<evidence type="ECO:0000313" key="1">
    <source>
        <dbReference type="EMBL" id="WLG86279.1"/>
    </source>
</evidence>
<sequence>MSGKYNAESTETELQIFSKQSDNPVVLKGNLTSLHDKPEKIHQLLDILELPKGTEVRVITKAASVIVR</sequence>
<proteinExistence type="predicted"/>
<accession>A0ABY9F0R4</accession>
<evidence type="ECO:0000313" key="2">
    <source>
        <dbReference type="Proteomes" id="UP001239418"/>
    </source>
</evidence>
<keyword evidence="2" id="KW-1185">Reference proteome</keyword>
<dbReference type="EMBL" id="CP117454">
    <property type="protein sequence ID" value="WLG86279.1"/>
    <property type="molecule type" value="Genomic_DNA"/>
</dbReference>
<name>A0ABY9F0R4_9PSED</name>
<protein>
    <submittedName>
        <fullName evidence="1">Uncharacterized protein</fullName>
    </submittedName>
</protein>